<comment type="caution">
    <text evidence="1">The sequence shown here is derived from an EMBL/GenBank/DDBJ whole genome shotgun (WGS) entry which is preliminary data.</text>
</comment>
<organism evidence="1 2">
    <name type="scientific">Smallanthus sonchifolius</name>
    <dbReference type="NCBI Taxonomy" id="185202"/>
    <lineage>
        <taxon>Eukaryota</taxon>
        <taxon>Viridiplantae</taxon>
        <taxon>Streptophyta</taxon>
        <taxon>Embryophyta</taxon>
        <taxon>Tracheophyta</taxon>
        <taxon>Spermatophyta</taxon>
        <taxon>Magnoliopsida</taxon>
        <taxon>eudicotyledons</taxon>
        <taxon>Gunneridae</taxon>
        <taxon>Pentapetalae</taxon>
        <taxon>asterids</taxon>
        <taxon>campanulids</taxon>
        <taxon>Asterales</taxon>
        <taxon>Asteraceae</taxon>
        <taxon>Asteroideae</taxon>
        <taxon>Heliantheae alliance</taxon>
        <taxon>Millerieae</taxon>
        <taxon>Smallanthus</taxon>
    </lineage>
</organism>
<dbReference type="EMBL" id="CM042040">
    <property type="protein sequence ID" value="KAI3717850.1"/>
    <property type="molecule type" value="Genomic_DNA"/>
</dbReference>
<sequence length="148" mass="16705">MHNHPSVDTEDNSEVQTSIQQPPEENASLLHEDWSVRQPRTRRRVEQEIVEVDIKCTKRKQPENSIVKMESHIHDEREHDVVDGFDVLEAASGENDGFEAASVENDVVEVVSIHDTEEIEPGSGEGHESDTKFILPNLNIPYVEDASP</sequence>
<gene>
    <name evidence="1" type="ORF">L1987_69734</name>
</gene>
<evidence type="ECO:0000313" key="2">
    <source>
        <dbReference type="Proteomes" id="UP001056120"/>
    </source>
</evidence>
<reference evidence="1 2" key="2">
    <citation type="journal article" date="2022" name="Mol. Ecol. Resour.">
        <title>The genomes of chicory, endive, great burdock and yacon provide insights into Asteraceae paleo-polyploidization history and plant inulin production.</title>
        <authorList>
            <person name="Fan W."/>
            <person name="Wang S."/>
            <person name="Wang H."/>
            <person name="Wang A."/>
            <person name="Jiang F."/>
            <person name="Liu H."/>
            <person name="Zhao H."/>
            <person name="Xu D."/>
            <person name="Zhang Y."/>
        </authorList>
    </citation>
    <scope>NUCLEOTIDE SEQUENCE [LARGE SCALE GENOMIC DNA]</scope>
    <source>
        <strain evidence="2">cv. Yunnan</strain>
        <tissue evidence="1">Leaves</tissue>
    </source>
</reference>
<proteinExistence type="predicted"/>
<keyword evidence="2" id="KW-1185">Reference proteome</keyword>
<name>A0ACB9BAZ3_9ASTR</name>
<accession>A0ACB9BAZ3</accession>
<protein>
    <submittedName>
        <fullName evidence="1">Uncharacterized protein</fullName>
    </submittedName>
</protein>
<reference evidence="2" key="1">
    <citation type="journal article" date="2022" name="Mol. Ecol. Resour.">
        <title>The genomes of chicory, endive, great burdock and yacon provide insights into Asteraceae palaeo-polyploidization history and plant inulin production.</title>
        <authorList>
            <person name="Fan W."/>
            <person name="Wang S."/>
            <person name="Wang H."/>
            <person name="Wang A."/>
            <person name="Jiang F."/>
            <person name="Liu H."/>
            <person name="Zhao H."/>
            <person name="Xu D."/>
            <person name="Zhang Y."/>
        </authorList>
    </citation>
    <scope>NUCLEOTIDE SEQUENCE [LARGE SCALE GENOMIC DNA]</scope>
    <source>
        <strain evidence="2">cv. Yunnan</strain>
    </source>
</reference>
<dbReference type="Proteomes" id="UP001056120">
    <property type="component" value="Linkage Group LG23"/>
</dbReference>
<evidence type="ECO:0000313" key="1">
    <source>
        <dbReference type="EMBL" id="KAI3717850.1"/>
    </source>
</evidence>